<proteinExistence type="predicted"/>
<name>A0A511HNI4_9BACT</name>
<dbReference type="EMBL" id="BJVY01000062">
    <property type="protein sequence ID" value="GEL75158.1"/>
    <property type="molecule type" value="Genomic_DNA"/>
</dbReference>
<evidence type="ECO:0000313" key="2">
    <source>
        <dbReference type="Proteomes" id="UP000321224"/>
    </source>
</evidence>
<organism evidence="1 2">
    <name type="scientific">Myxococcus virescens</name>
    <dbReference type="NCBI Taxonomy" id="83456"/>
    <lineage>
        <taxon>Bacteria</taxon>
        <taxon>Pseudomonadati</taxon>
        <taxon>Myxococcota</taxon>
        <taxon>Myxococcia</taxon>
        <taxon>Myxococcales</taxon>
        <taxon>Cystobacterineae</taxon>
        <taxon>Myxococcaceae</taxon>
        <taxon>Myxococcus</taxon>
    </lineage>
</organism>
<accession>A0A511HNI4</accession>
<dbReference type="Proteomes" id="UP000321224">
    <property type="component" value="Unassembled WGS sequence"/>
</dbReference>
<dbReference type="AlphaFoldDB" id="A0A511HNI4"/>
<protein>
    <submittedName>
        <fullName evidence="1">Uncharacterized protein</fullName>
    </submittedName>
</protein>
<evidence type="ECO:0000313" key="1">
    <source>
        <dbReference type="EMBL" id="GEL75158.1"/>
    </source>
</evidence>
<comment type="caution">
    <text evidence="1">The sequence shown here is derived from an EMBL/GenBank/DDBJ whole genome shotgun (WGS) entry which is preliminary data.</text>
</comment>
<sequence length="116" mass="13372">MLAGNFRPDRKRCEETIIPIVGDYSKARELIRRGLLELRESDFAHTETLRDGFEYDAYGLLVSSGLARATGLRHRKTWYVKLMIRVEDGGQLVFCVSFHRLQSDLERNGGVLKPCW</sequence>
<gene>
    <name evidence="1" type="ORF">MVI01_69420</name>
</gene>
<reference evidence="1 2" key="1">
    <citation type="submission" date="2019-07" db="EMBL/GenBank/DDBJ databases">
        <title>Whole genome shotgun sequence of Myxococcus virescens NBRC 100334.</title>
        <authorList>
            <person name="Hosoyama A."/>
            <person name="Uohara A."/>
            <person name="Ohji S."/>
            <person name="Ichikawa N."/>
        </authorList>
    </citation>
    <scope>NUCLEOTIDE SEQUENCE [LARGE SCALE GENOMIC DNA]</scope>
    <source>
        <strain evidence="1 2">NBRC 100334</strain>
    </source>
</reference>